<dbReference type="PANTHER" id="PTHR43827">
    <property type="entry name" value="2,5-DIKETO-D-GLUCONIC ACID REDUCTASE"/>
    <property type="match status" value="1"/>
</dbReference>
<dbReference type="Proteomes" id="UP000516412">
    <property type="component" value="Chromosome"/>
</dbReference>
<dbReference type="InterPro" id="IPR036812">
    <property type="entry name" value="NAD(P)_OxRdtase_dom_sf"/>
</dbReference>
<accession>A0A7H1MDF3</accession>
<protein>
    <submittedName>
        <fullName evidence="5">Aldo/keto reductase family protein</fullName>
    </submittedName>
</protein>
<sequence>MAGKIRAIGVSNFHPDRVMDLMVHNRIAPAVNQIEMHPFYRRENERAFHAEHGILTQSWASFTEGCNDIFKHPVLSAIAAKHGKSVVQVILRWLNRRGVAVIPKSATPERVADFRFRAERAG</sequence>
<gene>
    <name evidence="5" type="ORF">H7A79_0665</name>
</gene>
<comment type="similarity">
    <text evidence="1">Belongs to the aldo/keto reductase family.</text>
</comment>
<keyword evidence="3" id="KW-0560">Oxidoreductase</keyword>
<dbReference type="SUPFAM" id="SSF51430">
    <property type="entry name" value="NAD(P)-linked oxidoreductase"/>
    <property type="match status" value="1"/>
</dbReference>
<dbReference type="EMBL" id="CP060414">
    <property type="protein sequence ID" value="QNT59668.1"/>
    <property type="molecule type" value="Genomic_DNA"/>
</dbReference>
<dbReference type="PRINTS" id="PR00069">
    <property type="entry name" value="ALDKETRDTASE"/>
</dbReference>
<evidence type="ECO:0000313" key="5">
    <source>
        <dbReference type="EMBL" id="QNT59668.1"/>
    </source>
</evidence>
<dbReference type="RefSeq" id="WP_214646405.1">
    <property type="nucleotide sequence ID" value="NZ_CP060414.2"/>
</dbReference>
<feature type="domain" description="NADP-dependent oxidoreductase" evidence="4">
    <location>
        <begin position="2"/>
        <end position="113"/>
    </location>
</feature>
<dbReference type="InterPro" id="IPR023210">
    <property type="entry name" value="NADP_OxRdtase_dom"/>
</dbReference>
<proteinExistence type="inferred from homology"/>
<evidence type="ECO:0000256" key="1">
    <source>
        <dbReference type="ARBA" id="ARBA00007905"/>
    </source>
</evidence>
<dbReference type="GO" id="GO:0016616">
    <property type="term" value="F:oxidoreductase activity, acting on the CH-OH group of donors, NAD or NADP as acceptor"/>
    <property type="evidence" value="ECO:0007669"/>
    <property type="project" value="UniProtKB-ARBA"/>
</dbReference>
<organism evidence="5 6">
    <name type="scientific">Neisseria musculi</name>
    <dbReference type="NCBI Taxonomy" id="1815583"/>
    <lineage>
        <taxon>Bacteria</taxon>
        <taxon>Pseudomonadati</taxon>
        <taxon>Pseudomonadota</taxon>
        <taxon>Betaproteobacteria</taxon>
        <taxon>Neisseriales</taxon>
        <taxon>Neisseriaceae</taxon>
        <taxon>Neisseria</taxon>
    </lineage>
</organism>
<dbReference type="PANTHER" id="PTHR43827:SF3">
    <property type="entry name" value="NADP-DEPENDENT OXIDOREDUCTASE DOMAIN-CONTAINING PROTEIN"/>
    <property type="match status" value="1"/>
</dbReference>
<evidence type="ECO:0000256" key="2">
    <source>
        <dbReference type="ARBA" id="ARBA00022857"/>
    </source>
</evidence>
<dbReference type="KEGG" id="nmus:H7A79_0665"/>
<reference evidence="5" key="1">
    <citation type="submission" date="2024-06" db="EMBL/GenBank/DDBJ databases">
        <title>Complete Genome Sequence of mouse commensal type strain Neisseria musculi.</title>
        <authorList>
            <person name="Thapa E."/>
            <person name="Aluvathingal J."/>
            <person name="Nadendla S."/>
            <person name="Mehta A."/>
            <person name="Tettelin H."/>
            <person name="Weyand N.J."/>
        </authorList>
    </citation>
    <scope>NUCLEOTIDE SEQUENCE</scope>
    <source>
        <strain evidence="5">NW831</strain>
    </source>
</reference>
<dbReference type="InterPro" id="IPR020471">
    <property type="entry name" value="AKR"/>
</dbReference>
<dbReference type="Gene3D" id="3.20.20.100">
    <property type="entry name" value="NADP-dependent oxidoreductase domain"/>
    <property type="match status" value="1"/>
</dbReference>
<evidence type="ECO:0000256" key="3">
    <source>
        <dbReference type="ARBA" id="ARBA00023002"/>
    </source>
</evidence>
<evidence type="ECO:0000259" key="4">
    <source>
        <dbReference type="Pfam" id="PF00248"/>
    </source>
</evidence>
<name>A0A7H1MDF3_9NEIS</name>
<keyword evidence="6" id="KW-1185">Reference proteome</keyword>
<keyword evidence="2" id="KW-0521">NADP</keyword>
<dbReference type="Pfam" id="PF00248">
    <property type="entry name" value="Aldo_ket_red"/>
    <property type="match status" value="1"/>
</dbReference>
<dbReference type="AlphaFoldDB" id="A0A7H1MDF3"/>
<evidence type="ECO:0000313" key="6">
    <source>
        <dbReference type="Proteomes" id="UP000516412"/>
    </source>
</evidence>